<evidence type="ECO:0000313" key="2">
    <source>
        <dbReference type="Proteomes" id="UP001200034"/>
    </source>
</evidence>
<proteinExistence type="predicted"/>
<dbReference type="EMBL" id="JAJJHW010000824">
    <property type="protein sequence ID" value="KAH8381496.1"/>
    <property type="molecule type" value="Genomic_DNA"/>
</dbReference>
<feature type="non-terminal residue" evidence="1">
    <location>
        <position position="134"/>
    </location>
</feature>
<dbReference type="AlphaFoldDB" id="A0AAD4K9X3"/>
<organism evidence="1 2">
    <name type="scientific">Drosophila rubida</name>
    <dbReference type="NCBI Taxonomy" id="30044"/>
    <lineage>
        <taxon>Eukaryota</taxon>
        <taxon>Metazoa</taxon>
        <taxon>Ecdysozoa</taxon>
        <taxon>Arthropoda</taxon>
        <taxon>Hexapoda</taxon>
        <taxon>Insecta</taxon>
        <taxon>Pterygota</taxon>
        <taxon>Neoptera</taxon>
        <taxon>Endopterygota</taxon>
        <taxon>Diptera</taxon>
        <taxon>Brachycera</taxon>
        <taxon>Muscomorpha</taxon>
        <taxon>Ephydroidea</taxon>
        <taxon>Drosophilidae</taxon>
        <taxon>Drosophila</taxon>
    </lineage>
</organism>
<protein>
    <recommendedName>
        <fullName evidence="3">Chitin-binding type-2 domain-containing protein</fullName>
    </recommendedName>
</protein>
<evidence type="ECO:0000313" key="1">
    <source>
        <dbReference type="EMBL" id="KAH8381496.1"/>
    </source>
</evidence>
<gene>
    <name evidence="1" type="ORF">KR093_006868</name>
</gene>
<keyword evidence="2" id="KW-1185">Reference proteome</keyword>
<dbReference type="Proteomes" id="UP001200034">
    <property type="component" value="Unassembled WGS sequence"/>
</dbReference>
<accession>A0AAD4K9X3</accession>
<feature type="non-terminal residue" evidence="1">
    <location>
        <position position="1"/>
    </location>
</feature>
<sequence>GTTAAPEPCVYASQTWGTSTLNAFKFCVDGVTLSSTCIANHYYVSNSTISGCVPAAQMDPQCIDVTLKPPVCTGNNLRQMQRSSVITQFYICESENAEPTVINCPDGKIFANNNGWLGCFEWEQWRIASGCNTY</sequence>
<evidence type="ECO:0008006" key="3">
    <source>
        <dbReference type="Google" id="ProtNLM"/>
    </source>
</evidence>
<reference evidence="1" key="1">
    <citation type="journal article" date="2021" name="Mol. Ecol. Resour.">
        <title>Phylogenomic analyses of the genus Drosophila reveals genomic signals of climate adaptation.</title>
        <authorList>
            <person name="Li F."/>
            <person name="Rane R.V."/>
            <person name="Luria V."/>
            <person name="Xiong Z."/>
            <person name="Chen J."/>
            <person name="Li Z."/>
            <person name="Catullo R.A."/>
            <person name="Griffin P.C."/>
            <person name="Schiffer M."/>
            <person name="Pearce S."/>
            <person name="Lee S.F."/>
            <person name="McElroy K."/>
            <person name="Stocker A."/>
            <person name="Shirriffs J."/>
            <person name="Cockerell F."/>
            <person name="Coppin C."/>
            <person name="Sgro C.M."/>
            <person name="Karger A."/>
            <person name="Cain J.W."/>
            <person name="Weber J.A."/>
            <person name="Santpere G."/>
            <person name="Kirschner M.W."/>
            <person name="Hoffmann A.A."/>
            <person name="Oakeshott J.G."/>
            <person name="Zhang G."/>
        </authorList>
    </citation>
    <scope>NUCLEOTIDE SEQUENCE</scope>
    <source>
        <strain evidence="1">BGI-SZ-2011g</strain>
    </source>
</reference>
<comment type="caution">
    <text evidence="1">The sequence shown here is derived from an EMBL/GenBank/DDBJ whole genome shotgun (WGS) entry which is preliminary data.</text>
</comment>
<name>A0AAD4K9X3_9MUSC</name>